<proteinExistence type="predicted"/>
<name>A0A8H7RET2_9FUNG</name>
<protein>
    <submittedName>
        <fullName evidence="2">Uncharacterized protein</fullName>
    </submittedName>
</protein>
<dbReference type="EMBL" id="JAEPRD010000020">
    <property type="protein sequence ID" value="KAG2208291.1"/>
    <property type="molecule type" value="Genomic_DNA"/>
</dbReference>
<feature type="coiled-coil region" evidence="1">
    <location>
        <begin position="91"/>
        <end position="122"/>
    </location>
</feature>
<dbReference type="AlphaFoldDB" id="A0A8H7RET2"/>
<keyword evidence="1" id="KW-0175">Coiled coil</keyword>
<reference evidence="2" key="1">
    <citation type="submission" date="2020-12" db="EMBL/GenBank/DDBJ databases">
        <title>Metabolic potential, ecology and presence of endohyphal bacteria is reflected in genomic diversity of Mucoromycotina.</title>
        <authorList>
            <person name="Muszewska A."/>
            <person name="Okrasinska A."/>
            <person name="Steczkiewicz K."/>
            <person name="Drgas O."/>
            <person name="Orlowska M."/>
            <person name="Perlinska-Lenart U."/>
            <person name="Aleksandrzak-Piekarczyk T."/>
            <person name="Szatraj K."/>
            <person name="Zielenkiewicz U."/>
            <person name="Pilsyk S."/>
            <person name="Malc E."/>
            <person name="Mieczkowski P."/>
            <person name="Kruszewska J.S."/>
            <person name="Biernat P."/>
            <person name="Pawlowska J."/>
        </authorList>
    </citation>
    <scope>NUCLEOTIDE SEQUENCE</scope>
    <source>
        <strain evidence="2">WA0000017839</strain>
    </source>
</reference>
<sequence>MKLGKPYLISSPTPMPTCPLKFPALPCLVGGTKLAGQHGKALGKQRKLLDDLLDIYNQEFQEGITVATFLDGSSPFSGIDLHPMTEPWLYMRNTNDESKLLKREAHDLLSNIEVKIEKLTRAKLWIAEDFERTDVAEEKGISEGVKTLLERQLKQGNKWRSHSMRYLMLIGVSPPINFVSEPQFDTASLLDPVVACEGDDVDDEEDVTLVFKSE</sequence>
<evidence type="ECO:0000313" key="2">
    <source>
        <dbReference type="EMBL" id="KAG2208291.1"/>
    </source>
</evidence>
<accession>A0A8H7RET2</accession>
<keyword evidence="3" id="KW-1185">Reference proteome</keyword>
<evidence type="ECO:0000313" key="3">
    <source>
        <dbReference type="Proteomes" id="UP000603453"/>
    </source>
</evidence>
<evidence type="ECO:0000256" key="1">
    <source>
        <dbReference type="SAM" id="Coils"/>
    </source>
</evidence>
<gene>
    <name evidence="2" type="ORF">INT47_006147</name>
</gene>
<organism evidence="2 3">
    <name type="scientific">Mucor saturninus</name>
    <dbReference type="NCBI Taxonomy" id="64648"/>
    <lineage>
        <taxon>Eukaryota</taxon>
        <taxon>Fungi</taxon>
        <taxon>Fungi incertae sedis</taxon>
        <taxon>Mucoromycota</taxon>
        <taxon>Mucoromycotina</taxon>
        <taxon>Mucoromycetes</taxon>
        <taxon>Mucorales</taxon>
        <taxon>Mucorineae</taxon>
        <taxon>Mucoraceae</taxon>
        <taxon>Mucor</taxon>
    </lineage>
</organism>
<dbReference type="Proteomes" id="UP000603453">
    <property type="component" value="Unassembled WGS sequence"/>
</dbReference>
<comment type="caution">
    <text evidence="2">The sequence shown here is derived from an EMBL/GenBank/DDBJ whole genome shotgun (WGS) entry which is preliminary data.</text>
</comment>